<organism evidence="2 3">
    <name type="scientific">Colletotrichum chlorophyti</name>
    <dbReference type="NCBI Taxonomy" id="708187"/>
    <lineage>
        <taxon>Eukaryota</taxon>
        <taxon>Fungi</taxon>
        <taxon>Dikarya</taxon>
        <taxon>Ascomycota</taxon>
        <taxon>Pezizomycotina</taxon>
        <taxon>Sordariomycetes</taxon>
        <taxon>Hypocreomycetidae</taxon>
        <taxon>Glomerellales</taxon>
        <taxon>Glomerellaceae</taxon>
        <taxon>Colletotrichum</taxon>
    </lineage>
</organism>
<dbReference type="OrthoDB" id="7700931at2759"/>
<dbReference type="SMART" id="SM00554">
    <property type="entry name" value="FAS1"/>
    <property type="match status" value="2"/>
</dbReference>
<gene>
    <name evidence="2" type="primary">Periostin</name>
    <name evidence="2" type="ORF">CCHL11_00711</name>
</gene>
<reference evidence="2 3" key="1">
    <citation type="submission" date="2016-11" db="EMBL/GenBank/DDBJ databases">
        <title>Draft Genome Assembly of Colletotrichum chlorophyti a pathogen of herbaceous plants.</title>
        <authorList>
            <person name="Gan P."/>
            <person name="Narusaka M."/>
            <person name="Tsushima A."/>
            <person name="Narusaka Y."/>
            <person name="Takano Y."/>
            <person name="Shirasu K."/>
        </authorList>
    </citation>
    <scope>NUCLEOTIDE SEQUENCE [LARGE SCALE GENOMIC DNA]</scope>
    <source>
        <strain evidence="2 3">NTL11</strain>
    </source>
</reference>
<dbReference type="AlphaFoldDB" id="A0A1Q8S579"/>
<dbReference type="InterPro" id="IPR000782">
    <property type="entry name" value="FAS1_domain"/>
</dbReference>
<dbReference type="Gene3D" id="2.30.180.10">
    <property type="entry name" value="FAS1 domain"/>
    <property type="match status" value="2"/>
</dbReference>
<evidence type="ECO:0000313" key="2">
    <source>
        <dbReference type="EMBL" id="OLN96589.1"/>
    </source>
</evidence>
<dbReference type="STRING" id="708187.A0A1Q8S579"/>
<dbReference type="PROSITE" id="PS50213">
    <property type="entry name" value="FAS1"/>
    <property type="match status" value="2"/>
</dbReference>
<protein>
    <submittedName>
        <fullName evidence="2">Periostin</fullName>
    </submittedName>
</protein>
<name>A0A1Q8S579_9PEZI</name>
<dbReference type="Proteomes" id="UP000186583">
    <property type="component" value="Unassembled WGS sequence"/>
</dbReference>
<dbReference type="SUPFAM" id="SSF82153">
    <property type="entry name" value="FAS1 domain"/>
    <property type="match status" value="2"/>
</dbReference>
<evidence type="ECO:0000313" key="3">
    <source>
        <dbReference type="Proteomes" id="UP000186583"/>
    </source>
</evidence>
<comment type="caution">
    <text evidence="2">The sequence shown here is derived from an EMBL/GenBank/DDBJ whole genome shotgun (WGS) entry which is preliminary data.</text>
</comment>
<accession>A0A1Q8S579</accession>
<dbReference type="EMBL" id="MPGH01000017">
    <property type="protein sequence ID" value="OLN96589.1"/>
    <property type="molecule type" value="Genomic_DNA"/>
</dbReference>
<dbReference type="InterPro" id="IPR050904">
    <property type="entry name" value="Adhesion/Biosynth-related"/>
</dbReference>
<dbReference type="InterPro" id="IPR036378">
    <property type="entry name" value="FAS1_dom_sf"/>
</dbReference>
<proteinExistence type="predicted"/>
<feature type="domain" description="FAS1" evidence="1">
    <location>
        <begin position="241"/>
        <end position="376"/>
    </location>
</feature>
<sequence>MKAGCIAPFLAAVAASVAPGQRKLALTGGEGSPLSGVLSGTGALSSLDGVVGSIGGAVFRAAGAFTRMGRMMMGYDDQEDSSPTAHDVYHITVPQSDETENEDAVVDIIRESGQTHFTGLLDAYGKLSELLADEGKEFTVFVPTDEAFRRLQGFEKSEGALMGEILEYHVLEGRIGVDELRRMRTAETVLESGSRQQRFRISDEGGGLELGFYSRVLASESRRGRNGVVHFVDEVLVPPPRHDVLLEAFAGDRLRSFSKAVSRAGTAAESGRVVTVFAPSDAAWTALGDEVEEFLFSEEGKVWLRALVGYHVVVGAAVYSDTLDVAERRGFRTGLEGAEVSVEARGPGSMAVNGVEVSVGDVIARDGVVHVVEKMLLPPAPGDEGGKEQVSVEGIKRRLARFVHLAEVHGTEEL</sequence>
<feature type="domain" description="FAS1" evidence="1">
    <location>
        <begin position="101"/>
        <end position="236"/>
    </location>
</feature>
<evidence type="ECO:0000259" key="1">
    <source>
        <dbReference type="PROSITE" id="PS50213"/>
    </source>
</evidence>
<dbReference type="PANTHER" id="PTHR10900:SF125">
    <property type="entry name" value="FAS1 DOMAIN-CONTAINING PROTEIN YLR001C"/>
    <property type="match status" value="1"/>
</dbReference>
<dbReference type="Pfam" id="PF02469">
    <property type="entry name" value="Fasciclin"/>
    <property type="match status" value="2"/>
</dbReference>
<dbReference type="PANTHER" id="PTHR10900">
    <property type="entry name" value="PERIOSTIN-RELATED"/>
    <property type="match status" value="1"/>
</dbReference>
<keyword evidence="3" id="KW-1185">Reference proteome</keyword>